<name>A0A0C9ZCP0_9AGAM</name>
<evidence type="ECO:0000313" key="1">
    <source>
        <dbReference type="EMBL" id="KIK17733.1"/>
    </source>
</evidence>
<gene>
    <name evidence="1" type="ORF">PISMIDRAFT_684974</name>
</gene>
<evidence type="ECO:0000313" key="2">
    <source>
        <dbReference type="Proteomes" id="UP000054018"/>
    </source>
</evidence>
<sequence>MDIWHSMIRKVLWLYSPMIIPQRVQTLRHLECHCRQLLPSENWTLPGVTTHCEL</sequence>
<dbReference type="Proteomes" id="UP000054018">
    <property type="component" value="Unassembled WGS sequence"/>
</dbReference>
<dbReference type="AlphaFoldDB" id="A0A0C9ZCP0"/>
<dbReference type="EMBL" id="KN833821">
    <property type="protein sequence ID" value="KIK17733.1"/>
    <property type="molecule type" value="Genomic_DNA"/>
</dbReference>
<dbReference type="HOGENOM" id="CLU_3051223_0_0_1"/>
<reference evidence="2" key="2">
    <citation type="submission" date="2015-01" db="EMBL/GenBank/DDBJ databases">
        <title>Evolutionary Origins and Diversification of the Mycorrhizal Mutualists.</title>
        <authorList>
            <consortium name="DOE Joint Genome Institute"/>
            <consortium name="Mycorrhizal Genomics Consortium"/>
            <person name="Kohler A."/>
            <person name="Kuo A."/>
            <person name="Nagy L.G."/>
            <person name="Floudas D."/>
            <person name="Copeland A."/>
            <person name="Barry K.W."/>
            <person name="Cichocki N."/>
            <person name="Veneault-Fourrey C."/>
            <person name="LaButti K."/>
            <person name="Lindquist E.A."/>
            <person name="Lipzen A."/>
            <person name="Lundell T."/>
            <person name="Morin E."/>
            <person name="Murat C."/>
            <person name="Riley R."/>
            <person name="Ohm R."/>
            <person name="Sun H."/>
            <person name="Tunlid A."/>
            <person name="Henrissat B."/>
            <person name="Grigoriev I.V."/>
            <person name="Hibbett D.S."/>
            <person name="Martin F."/>
        </authorList>
    </citation>
    <scope>NUCLEOTIDE SEQUENCE [LARGE SCALE GENOMIC DNA]</scope>
    <source>
        <strain evidence="2">441</strain>
    </source>
</reference>
<proteinExistence type="predicted"/>
<organism evidence="1 2">
    <name type="scientific">Pisolithus microcarpus 441</name>
    <dbReference type="NCBI Taxonomy" id="765257"/>
    <lineage>
        <taxon>Eukaryota</taxon>
        <taxon>Fungi</taxon>
        <taxon>Dikarya</taxon>
        <taxon>Basidiomycota</taxon>
        <taxon>Agaricomycotina</taxon>
        <taxon>Agaricomycetes</taxon>
        <taxon>Agaricomycetidae</taxon>
        <taxon>Boletales</taxon>
        <taxon>Sclerodermatineae</taxon>
        <taxon>Pisolithaceae</taxon>
        <taxon>Pisolithus</taxon>
    </lineage>
</organism>
<accession>A0A0C9ZCP0</accession>
<reference evidence="1 2" key="1">
    <citation type="submission" date="2014-04" db="EMBL/GenBank/DDBJ databases">
        <authorList>
            <consortium name="DOE Joint Genome Institute"/>
            <person name="Kuo A."/>
            <person name="Kohler A."/>
            <person name="Costa M.D."/>
            <person name="Nagy L.G."/>
            <person name="Floudas D."/>
            <person name="Copeland A."/>
            <person name="Barry K.W."/>
            <person name="Cichocki N."/>
            <person name="Veneault-Fourrey C."/>
            <person name="LaButti K."/>
            <person name="Lindquist E.A."/>
            <person name="Lipzen A."/>
            <person name="Lundell T."/>
            <person name="Morin E."/>
            <person name="Murat C."/>
            <person name="Sun H."/>
            <person name="Tunlid A."/>
            <person name="Henrissat B."/>
            <person name="Grigoriev I.V."/>
            <person name="Hibbett D.S."/>
            <person name="Martin F."/>
            <person name="Nordberg H.P."/>
            <person name="Cantor M.N."/>
            <person name="Hua S.X."/>
        </authorList>
    </citation>
    <scope>NUCLEOTIDE SEQUENCE [LARGE SCALE GENOMIC DNA]</scope>
    <source>
        <strain evidence="1 2">441</strain>
    </source>
</reference>
<keyword evidence="2" id="KW-1185">Reference proteome</keyword>
<protein>
    <submittedName>
        <fullName evidence="1">Uncharacterized protein</fullName>
    </submittedName>
</protein>